<accession>A0A4R1RHK7</accession>
<dbReference type="Proteomes" id="UP000295455">
    <property type="component" value="Unassembled WGS sequence"/>
</dbReference>
<dbReference type="OrthoDB" id="1444189at2"/>
<evidence type="ECO:0000313" key="2">
    <source>
        <dbReference type="Proteomes" id="UP000295455"/>
    </source>
</evidence>
<dbReference type="EMBL" id="SLUP01000006">
    <property type="protein sequence ID" value="TCL65072.1"/>
    <property type="molecule type" value="Genomic_DNA"/>
</dbReference>
<protein>
    <recommendedName>
        <fullName evidence="3">YD repeat-containing protein</fullName>
    </recommendedName>
</protein>
<name>A0A4R1RHK7_9FLAO</name>
<comment type="caution">
    <text evidence="1">The sequence shown here is derived from an EMBL/GenBank/DDBJ whole genome shotgun (WGS) entry which is preliminary data.</text>
</comment>
<reference evidence="1 2" key="1">
    <citation type="submission" date="2019-03" db="EMBL/GenBank/DDBJ databases">
        <title>Genomic Encyclopedia of Type Strains, Phase IV (KMG-IV): sequencing the most valuable type-strain genomes for metagenomic binning, comparative biology and taxonomic classification.</title>
        <authorList>
            <person name="Goeker M."/>
        </authorList>
    </citation>
    <scope>NUCLEOTIDE SEQUENCE [LARGE SCALE GENOMIC DNA]</scope>
    <source>
        <strain evidence="1 2">DSM 18792</strain>
    </source>
</reference>
<evidence type="ECO:0000313" key="1">
    <source>
        <dbReference type="EMBL" id="TCL65072.1"/>
    </source>
</evidence>
<dbReference type="RefSeq" id="WP_132218341.1">
    <property type="nucleotide sequence ID" value="NZ_OX156936.1"/>
</dbReference>
<organism evidence="1 2">
    <name type="scientific">Mariniflexile fucanivorans</name>
    <dbReference type="NCBI Taxonomy" id="264023"/>
    <lineage>
        <taxon>Bacteria</taxon>
        <taxon>Pseudomonadati</taxon>
        <taxon>Bacteroidota</taxon>
        <taxon>Flavobacteriia</taxon>
        <taxon>Flavobacteriales</taxon>
        <taxon>Flavobacteriaceae</taxon>
        <taxon>Mariniflexile</taxon>
    </lineage>
</organism>
<gene>
    <name evidence="1" type="ORF">EV196_106265</name>
</gene>
<evidence type="ECO:0008006" key="3">
    <source>
        <dbReference type="Google" id="ProtNLM"/>
    </source>
</evidence>
<dbReference type="PROSITE" id="PS51257">
    <property type="entry name" value="PROKAR_LIPOPROTEIN"/>
    <property type="match status" value="1"/>
</dbReference>
<sequence>MKLQLLLFTLCITIFSCSTESLDNSEKETTDSTLLKKVIYDKDTEDEYIVTYSYDENKLTKLEGEDGYKNVYTYEGDLLVKEESFLDGELGAYVTLEYNSVGVLVQYKEYWLDSSGLPESTYKHVLTYNSDKTITNDVYTGDHNSQTELYFTELISFDGKNISKLKDNDNVTEYLYSYDDKNGMFKNVHAIEVLNLLSQNEFGPYIMGNTNNITIDKEIYDQQSNHTTSEYIYNENDYPVSAINKYYNNGVLDEQQTETINFYYE</sequence>
<proteinExistence type="predicted"/>
<keyword evidence="2" id="KW-1185">Reference proteome</keyword>
<dbReference type="AlphaFoldDB" id="A0A4R1RHK7"/>